<evidence type="ECO:0000256" key="1">
    <source>
        <dbReference type="SAM" id="MobiDB-lite"/>
    </source>
</evidence>
<evidence type="ECO:0000313" key="2">
    <source>
        <dbReference type="EMBL" id="PKI57110.1"/>
    </source>
</evidence>
<reference evidence="2 3" key="1">
    <citation type="submission" date="2017-11" db="EMBL/GenBank/DDBJ databases">
        <title>De-novo sequencing of pomegranate (Punica granatum L.) genome.</title>
        <authorList>
            <person name="Akparov Z."/>
            <person name="Amiraslanov A."/>
            <person name="Hajiyeva S."/>
            <person name="Abbasov M."/>
            <person name="Kaur K."/>
            <person name="Hamwieh A."/>
            <person name="Solovyev V."/>
            <person name="Salamov A."/>
            <person name="Braich B."/>
            <person name="Kosarev P."/>
            <person name="Mahmoud A."/>
            <person name="Hajiyev E."/>
            <person name="Babayeva S."/>
            <person name="Izzatullayeva V."/>
            <person name="Mammadov A."/>
            <person name="Mammadov A."/>
            <person name="Sharifova S."/>
            <person name="Ojaghi J."/>
            <person name="Eynullazada K."/>
            <person name="Bayramov B."/>
            <person name="Abdulazimova A."/>
            <person name="Shahmuradov I."/>
        </authorList>
    </citation>
    <scope>NUCLEOTIDE SEQUENCE [LARGE SCALE GENOMIC DNA]</scope>
    <source>
        <strain evidence="3">cv. AG2017</strain>
        <tissue evidence="2">Leaf</tissue>
    </source>
</reference>
<name>A0A2I0JMI0_PUNGR</name>
<dbReference type="EMBL" id="PGOL01001535">
    <property type="protein sequence ID" value="PKI57110.1"/>
    <property type="molecule type" value="Genomic_DNA"/>
</dbReference>
<sequence>MVKETLRMHPPGPSYHGPGYPRRTSNSQQWQGGARQHHRHGQRVGGPPSVQAGGFLTSSGGVDIDGFGQAGQGRAALACCPRSPPARRSPKSRFSRFLQNRPKS</sequence>
<keyword evidence="3" id="KW-1185">Reference proteome</keyword>
<dbReference type="Proteomes" id="UP000233551">
    <property type="component" value="Unassembled WGS sequence"/>
</dbReference>
<comment type="caution">
    <text evidence="2">The sequence shown here is derived from an EMBL/GenBank/DDBJ whole genome shotgun (WGS) entry which is preliminary data.</text>
</comment>
<feature type="region of interest" description="Disordered" evidence="1">
    <location>
        <begin position="1"/>
        <end position="54"/>
    </location>
</feature>
<accession>A0A2I0JMI0</accession>
<organism evidence="2 3">
    <name type="scientific">Punica granatum</name>
    <name type="common">Pomegranate</name>
    <dbReference type="NCBI Taxonomy" id="22663"/>
    <lineage>
        <taxon>Eukaryota</taxon>
        <taxon>Viridiplantae</taxon>
        <taxon>Streptophyta</taxon>
        <taxon>Embryophyta</taxon>
        <taxon>Tracheophyta</taxon>
        <taxon>Spermatophyta</taxon>
        <taxon>Magnoliopsida</taxon>
        <taxon>eudicotyledons</taxon>
        <taxon>Gunneridae</taxon>
        <taxon>Pentapetalae</taxon>
        <taxon>rosids</taxon>
        <taxon>malvids</taxon>
        <taxon>Myrtales</taxon>
        <taxon>Lythraceae</taxon>
        <taxon>Punica</taxon>
    </lineage>
</organism>
<evidence type="ECO:0000313" key="3">
    <source>
        <dbReference type="Proteomes" id="UP000233551"/>
    </source>
</evidence>
<dbReference type="AlphaFoldDB" id="A0A2I0JMI0"/>
<feature type="region of interest" description="Disordered" evidence="1">
    <location>
        <begin position="66"/>
        <end position="104"/>
    </location>
</feature>
<proteinExistence type="predicted"/>
<protein>
    <submittedName>
        <fullName evidence="2">Uncharacterized protein</fullName>
    </submittedName>
</protein>
<gene>
    <name evidence="2" type="ORF">CRG98_022504</name>
</gene>